<dbReference type="AlphaFoldDB" id="A0A7W8FTJ7"/>
<feature type="domain" description="DinB-like" evidence="1">
    <location>
        <begin position="8"/>
        <end position="155"/>
    </location>
</feature>
<name>A0A7W8FTJ7_9BACL</name>
<dbReference type="InterPro" id="IPR034660">
    <property type="entry name" value="DinB/YfiT-like"/>
</dbReference>
<dbReference type="RefSeq" id="WP_135502531.1">
    <property type="nucleotide sequence ID" value="NZ_JACHHE010000007.1"/>
</dbReference>
<protein>
    <recommendedName>
        <fullName evidence="1">DinB-like domain-containing protein</fullName>
    </recommendedName>
</protein>
<organism evidence="2 3">
    <name type="scientific">Planococcus koreensis</name>
    <dbReference type="NCBI Taxonomy" id="112331"/>
    <lineage>
        <taxon>Bacteria</taxon>
        <taxon>Bacillati</taxon>
        <taxon>Bacillota</taxon>
        <taxon>Bacilli</taxon>
        <taxon>Bacillales</taxon>
        <taxon>Caryophanaceae</taxon>
        <taxon>Planococcus</taxon>
    </lineage>
</organism>
<evidence type="ECO:0000313" key="3">
    <source>
        <dbReference type="Proteomes" id="UP000525923"/>
    </source>
</evidence>
<reference evidence="2 3" key="1">
    <citation type="submission" date="2020-08" db="EMBL/GenBank/DDBJ databases">
        <title>Genomic Encyclopedia of Type Strains, Phase IV (KMG-IV): sequencing the most valuable type-strain genomes for metagenomic binning, comparative biology and taxonomic classification.</title>
        <authorList>
            <person name="Goeker M."/>
        </authorList>
    </citation>
    <scope>NUCLEOTIDE SEQUENCE [LARGE SCALE GENOMIC DNA]</scope>
    <source>
        <strain evidence="2 3">DSM 15895</strain>
    </source>
</reference>
<dbReference type="SUPFAM" id="SSF109854">
    <property type="entry name" value="DinB/YfiT-like putative metalloenzymes"/>
    <property type="match status" value="1"/>
</dbReference>
<accession>A0A7W8FTJ7</accession>
<dbReference type="Pfam" id="PF12867">
    <property type="entry name" value="DinB_2"/>
    <property type="match status" value="1"/>
</dbReference>
<gene>
    <name evidence="2" type="ORF">HNQ44_002598</name>
</gene>
<comment type="caution">
    <text evidence="2">The sequence shown here is derived from an EMBL/GenBank/DDBJ whole genome shotgun (WGS) entry which is preliminary data.</text>
</comment>
<keyword evidence="3" id="KW-1185">Reference proteome</keyword>
<sequence>MYKKDNEKIRTEVLDAVDGLSDDQLNKKPAEDEWSPMEILEHLNLMETYISKNISRELASERSEKVMKKPIQLTVSRMVKVDAPAPVAPSGEFIPLEEMKSRLVKSRLLLDSIYDGTTEDVLENKSMKHPVFGQVPLIQWFPFIGLHEKRHLKQLEKTIEKIK</sequence>
<dbReference type="Proteomes" id="UP000525923">
    <property type="component" value="Unassembled WGS sequence"/>
</dbReference>
<evidence type="ECO:0000313" key="2">
    <source>
        <dbReference type="EMBL" id="MBB5181133.1"/>
    </source>
</evidence>
<dbReference type="InterPro" id="IPR024775">
    <property type="entry name" value="DinB-like"/>
</dbReference>
<proteinExistence type="predicted"/>
<dbReference type="Gene3D" id="1.20.120.450">
    <property type="entry name" value="dinb family like domain"/>
    <property type="match status" value="1"/>
</dbReference>
<evidence type="ECO:0000259" key="1">
    <source>
        <dbReference type="Pfam" id="PF12867"/>
    </source>
</evidence>
<dbReference type="EMBL" id="JACHHE010000007">
    <property type="protein sequence ID" value="MBB5181133.1"/>
    <property type="molecule type" value="Genomic_DNA"/>
</dbReference>
<dbReference type="OrthoDB" id="5464839at2"/>